<dbReference type="InterPro" id="IPR046865">
    <property type="entry name" value="FapA_b_solenoid"/>
</dbReference>
<gene>
    <name evidence="2" type="ORF">J2S07_002768</name>
</gene>
<evidence type="ECO:0000259" key="1">
    <source>
        <dbReference type="Pfam" id="PF20250"/>
    </source>
</evidence>
<evidence type="ECO:0000313" key="3">
    <source>
        <dbReference type="Proteomes" id="UP001231362"/>
    </source>
</evidence>
<proteinExistence type="predicted"/>
<dbReference type="Pfam" id="PF03961">
    <property type="entry name" value="FapA"/>
    <property type="match status" value="1"/>
</dbReference>
<sequence length="461" mass="51356">MTNSIQEIVTVTISKDKMQATVNLNCSQVELREKQEFFIGEILRLLLEQKVTEGIKMDLLQGELEPQKEYIIAKGIAPIDGEDARIEYFAPTERRPTIRTDGKADFYDMNFIDEIRKGAWLGEKIPATDGSPGKTVTGELVVQKKGRDMKLLYDRRTVAEVVEGEKIVLRALTDGVLTFKDGKIAVGSHLMIDGDVGVETGNIDFDGSVTIKGIVQPGYSVKATKDVSILGELGLSKVKMVTSVSGDIFIKGGVFGQGESTIKAGKNIFIKHANNCILLAKGDIHIGYYSIGSYLKGRNIFADEKNSKIIGGKIEAKGKIVASIIGNRMERKTWVSVEGFNRESLTEQLVEKLLQYKKEALAYEGLKKHVEAYENSKLTEEEHLEYLRMLDDLDAQLAKVSELDENCKEIANLLEVKGEGEVTIKEVAYPETFIEIQKIRKRISSEVKGTFYIDKGVLRFE</sequence>
<dbReference type="RefSeq" id="WP_307150955.1">
    <property type="nucleotide sequence ID" value="NZ_JAUSTU010000012.1"/>
</dbReference>
<dbReference type="InterPro" id="IPR005646">
    <property type="entry name" value="FapA"/>
</dbReference>
<name>A0ABT9V675_9BACL</name>
<dbReference type="Proteomes" id="UP001231362">
    <property type="component" value="Unassembled WGS sequence"/>
</dbReference>
<comment type="caution">
    <text evidence="2">The sequence shown here is derived from an EMBL/GenBank/DDBJ whole genome shotgun (WGS) entry which is preliminary data.</text>
</comment>
<dbReference type="Pfam" id="PF20250">
    <property type="entry name" value="FapA_N"/>
    <property type="match status" value="1"/>
</dbReference>
<evidence type="ECO:0000313" key="2">
    <source>
        <dbReference type="EMBL" id="MDQ0156448.1"/>
    </source>
</evidence>
<feature type="domain" description="Flagellar Assembly Protein A N-terminal region" evidence="1">
    <location>
        <begin position="9"/>
        <end position="181"/>
    </location>
</feature>
<protein>
    <submittedName>
        <fullName evidence="2">Uncharacterized protein (DUF342 family)</fullName>
    </submittedName>
</protein>
<dbReference type="EMBL" id="JAUSTU010000012">
    <property type="protein sequence ID" value="MDQ0156448.1"/>
    <property type="molecule type" value="Genomic_DNA"/>
</dbReference>
<organism evidence="2 3">
    <name type="scientific">Anoxybacillus andreesenii</name>
    <dbReference type="NCBI Taxonomy" id="1325932"/>
    <lineage>
        <taxon>Bacteria</taxon>
        <taxon>Bacillati</taxon>
        <taxon>Bacillota</taxon>
        <taxon>Bacilli</taxon>
        <taxon>Bacillales</taxon>
        <taxon>Anoxybacillaceae</taxon>
        <taxon>Anoxybacillus</taxon>
    </lineage>
</organism>
<keyword evidence="3" id="KW-1185">Reference proteome</keyword>
<accession>A0ABT9V675</accession>
<reference evidence="2 3" key="1">
    <citation type="submission" date="2023-07" db="EMBL/GenBank/DDBJ databases">
        <title>Genomic Encyclopedia of Type Strains, Phase IV (KMG-IV): sequencing the most valuable type-strain genomes for metagenomic binning, comparative biology and taxonomic classification.</title>
        <authorList>
            <person name="Goeker M."/>
        </authorList>
    </citation>
    <scope>NUCLEOTIDE SEQUENCE [LARGE SCALE GENOMIC DNA]</scope>
    <source>
        <strain evidence="2 3">DSM 23948</strain>
    </source>
</reference>
<dbReference type="PANTHER" id="PTHR38032:SF1">
    <property type="entry name" value="RNA-BINDING PROTEIN KHPB N-TERMINAL DOMAIN-CONTAINING PROTEIN"/>
    <property type="match status" value="1"/>
</dbReference>
<dbReference type="InterPro" id="IPR046866">
    <property type="entry name" value="FapA_N"/>
</dbReference>
<dbReference type="PANTHER" id="PTHR38032">
    <property type="entry name" value="POLYMERASE-RELATED"/>
    <property type="match status" value="1"/>
</dbReference>